<reference evidence="5 6" key="1">
    <citation type="journal article" date="2018" name="Mol. Plant">
        <title>The genome of Artemisia annua provides insight into the evolution of Asteraceae family and artemisinin biosynthesis.</title>
        <authorList>
            <person name="Shen Q."/>
            <person name="Zhang L."/>
            <person name="Liao Z."/>
            <person name="Wang S."/>
            <person name="Yan T."/>
            <person name="Shi P."/>
            <person name="Liu M."/>
            <person name="Fu X."/>
            <person name="Pan Q."/>
            <person name="Wang Y."/>
            <person name="Lv Z."/>
            <person name="Lu X."/>
            <person name="Zhang F."/>
            <person name="Jiang W."/>
            <person name="Ma Y."/>
            <person name="Chen M."/>
            <person name="Hao X."/>
            <person name="Li L."/>
            <person name="Tang Y."/>
            <person name="Lv G."/>
            <person name="Zhou Y."/>
            <person name="Sun X."/>
            <person name="Brodelius P.E."/>
            <person name="Rose J.K.C."/>
            <person name="Tang K."/>
        </authorList>
    </citation>
    <scope>NUCLEOTIDE SEQUENCE [LARGE SCALE GENOMIC DNA]</scope>
    <source>
        <strain evidence="6">cv. Huhao1</strain>
        <tissue evidence="5">Leaf</tissue>
    </source>
</reference>
<accession>A0A2U1PP08</accession>
<dbReference type="EMBL" id="PKPP01000910">
    <property type="protein sequence ID" value="PWA87494.1"/>
    <property type="molecule type" value="Genomic_DNA"/>
</dbReference>
<dbReference type="GO" id="GO:0005634">
    <property type="term" value="C:nucleus"/>
    <property type="evidence" value="ECO:0007669"/>
    <property type="project" value="UniProtKB-SubCell"/>
</dbReference>
<dbReference type="InterPro" id="IPR025151">
    <property type="entry name" value="ELYS_dom"/>
</dbReference>
<evidence type="ECO:0000313" key="5">
    <source>
        <dbReference type="EMBL" id="PWA87494.1"/>
    </source>
</evidence>
<feature type="domain" description="ELYS-like" evidence="4">
    <location>
        <begin position="237"/>
        <end position="354"/>
    </location>
</feature>
<evidence type="ECO:0000256" key="2">
    <source>
        <dbReference type="ARBA" id="ARBA00023242"/>
    </source>
</evidence>
<name>A0A2U1PP08_ARTAN</name>
<dbReference type="PANTHER" id="PTHR47358:SF2">
    <property type="entry name" value="E3 UBIQUITIN-PROTEIN LIGASE HOS1"/>
    <property type="match status" value="1"/>
</dbReference>
<comment type="subcellular location">
    <subcellularLocation>
        <location evidence="1">Nucleus</location>
    </subcellularLocation>
</comment>
<keyword evidence="2" id="KW-0539">Nucleus</keyword>
<organism evidence="5 6">
    <name type="scientific">Artemisia annua</name>
    <name type="common">Sweet wormwood</name>
    <dbReference type="NCBI Taxonomy" id="35608"/>
    <lineage>
        <taxon>Eukaryota</taxon>
        <taxon>Viridiplantae</taxon>
        <taxon>Streptophyta</taxon>
        <taxon>Embryophyta</taxon>
        <taxon>Tracheophyta</taxon>
        <taxon>Spermatophyta</taxon>
        <taxon>Magnoliopsida</taxon>
        <taxon>eudicotyledons</taxon>
        <taxon>Gunneridae</taxon>
        <taxon>Pentapetalae</taxon>
        <taxon>asterids</taxon>
        <taxon>campanulids</taxon>
        <taxon>Asterales</taxon>
        <taxon>Asteraceae</taxon>
        <taxon>Asteroideae</taxon>
        <taxon>Anthemideae</taxon>
        <taxon>Artemisiinae</taxon>
        <taxon>Artemisia</taxon>
    </lineage>
</organism>
<dbReference type="OrthoDB" id="20729at2759"/>
<feature type="compositionally biased region" description="Basic residues" evidence="3">
    <location>
        <begin position="665"/>
        <end position="674"/>
    </location>
</feature>
<evidence type="ECO:0000259" key="4">
    <source>
        <dbReference type="Pfam" id="PF13934"/>
    </source>
</evidence>
<feature type="region of interest" description="Disordered" evidence="3">
    <location>
        <begin position="619"/>
        <end position="674"/>
    </location>
</feature>
<dbReference type="Gene3D" id="3.30.40.10">
    <property type="entry name" value="Zinc/RING finger domain, C3HC4 (zinc finger)"/>
    <property type="match status" value="1"/>
</dbReference>
<dbReference type="AlphaFoldDB" id="A0A2U1PP08"/>
<proteinExistence type="predicted"/>
<comment type="caution">
    <text evidence="5">The sequence shown here is derived from an EMBL/GenBank/DDBJ whole genome shotgun (WGS) entry which is preliminary data.</text>
</comment>
<dbReference type="GO" id="GO:0004842">
    <property type="term" value="F:ubiquitin-protein transferase activity"/>
    <property type="evidence" value="ECO:0007669"/>
    <property type="project" value="InterPro"/>
</dbReference>
<dbReference type="InterPro" id="IPR013083">
    <property type="entry name" value="Znf_RING/FYVE/PHD"/>
</dbReference>
<dbReference type="PANTHER" id="PTHR47358">
    <property type="entry name" value="E3 UBIQUITIN-PROTEIN LIGASE HOS1"/>
    <property type="match status" value="1"/>
</dbReference>
<sequence>MYIRIQISGCYNKTIREALDHLSSIDLIELCNEAKVEHCRATRDLRGCGRCVQSVLNSCGHASLCEECGQRCDACPICRVPIPKTGNRLSLRLYYECIEAGLISKRYDDRFQEKDGEKQQTADVERLYSFFDVALENNLLSLICHFSFVFLNSLSTDITDVCMDESAVSSDPIVALLLDEVHMEMIIWYARNQSLEGLSCHASFLSWRSDVRERKSVAIKRAWPSPIGTPAQEGAMLFIEDALSNLDTQQEYTTDRDELEIASLLKDGGGLSFSRVKIEGMVGSYPFENLRSAIDILFLCGSSDLVLLYYLFDRLWKIPDDQWRYCIDDFSAAFNIARHSILESFTFYLLDDPSDEALQRCRYGEAFHVDQKLQSFEQDFISKNPVDEDVVNRMKTTQQWRAGLVGKSIQLLPETEQQKVKSGEMTEMIPMERENNHPTLPSIAEPSYVNSSLLLQMGDENSSPRSSFLVPPSNLGGLTTNYGTPTVSQVNTFSDTERGMSMLNSISRNFKFDDITTSATRPVRPAATTPLKEFNRGSSRVRKNKYLQNESVDHLPGSSPYFRGANANPEDSPSSIGGLFKSPREDGLLKASGKSARSSRLGRDVVEASGDFMDMSWSNKEERLPVQTNLNGGPRWRSDDADDYEEQQSPDRLPGIDFNNTPSRGLRRSRLARR</sequence>
<gene>
    <name evidence="5" type="ORF">CTI12_AA130070</name>
</gene>
<keyword evidence="6" id="KW-1185">Reference proteome</keyword>
<evidence type="ECO:0000256" key="1">
    <source>
        <dbReference type="ARBA" id="ARBA00004123"/>
    </source>
</evidence>
<evidence type="ECO:0000256" key="3">
    <source>
        <dbReference type="SAM" id="MobiDB-lite"/>
    </source>
</evidence>
<dbReference type="GO" id="GO:0016567">
    <property type="term" value="P:protein ubiquitination"/>
    <property type="evidence" value="ECO:0007669"/>
    <property type="project" value="InterPro"/>
</dbReference>
<evidence type="ECO:0000313" key="6">
    <source>
        <dbReference type="Proteomes" id="UP000245207"/>
    </source>
</evidence>
<dbReference type="Pfam" id="PF13934">
    <property type="entry name" value="ELYS"/>
    <property type="match status" value="1"/>
</dbReference>
<dbReference type="Proteomes" id="UP000245207">
    <property type="component" value="Unassembled WGS sequence"/>
</dbReference>
<protein>
    <recommendedName>
        <fullName evidence="4">ELYS-like domain-containing protein</fullName>
    </recommendedName>
</protein>
<dbReference type="InterPro" id="IPR044718">
    <property type="entry name" value="HOS1"/>
</dbReference>
<dbReference type="STRING" id="35608.A0A2U1PP08"/>
<feature type="region of interest" description="Disordered" evidence="3">
    <location>
        <begin position="546"/>
        <end position="602"/>
    </location>
</feature>